<sequence>MRLVLPCTTPSCPPISHWLLDAVHDVLTRPEHRRARFSFENLVVNTRCGFAALALLCWEYITPEQVFSSLSTSFTSSSPCSRFESLVPVSYVTVFRTPVMSIHAQTGARFAGSPPSSSSASSSTCRTSTAASIVYVRRAPTWQLRSRASLTLRRSSAL</sequence>
<dbReference type="Proteomes" id="UP000256964">
    <property type="component" value="Unassembled WGS sequence"/>
</dbReference>
<dbReference type="AlphaFoldDB" id="A0A371DR49"/>
<evidence type="ECO:0000313" key="2">
    <source>
        <dbReference type="Proteomes" id="UP000256964"/>
    </source>
</evidence>
<proteinExistence type="predicted"/>
<keyword evidence="2" id="KW-1185">Reference proteome</keyword>
<evidence type="ECO:0000313" key="1">
    <source>
        <dbReference type="EMBL" id="RDX55023.1"/>
    </source>
</evidence>
<reference evidence="1 2" key="1">
    <citation type="journal article" date="2018" name="Biotechnol. Biofuels">
        <title>Integrative visual omics of the white-rot fungus Polyporus brumalis exposes the biotechnological potential of its oxidative enzymes for delignifying raw plant biomass.</title>
        <authorList>
            <person name="Miyauchi S."/>
            <person name="Rancon A."/>
            <person name="Drula E."/>
            <person name="Hage H."/>
            <person name="Chaduli D."/>
            <person name="Favel A."/>
            <person name="Grisel S."/>
            <person name="Henrissat B."/>
            <person name="Herpoel-Gimbert I."/>
            <person name="Ruiz-Duenas F.J."/>
            <person name="Chevret D."/>
            <person name="Hainaut M."/>
            <person name="Lin J."/>
            <person name="Wang M."/>
            <person name="Pangilinan J."/>
            <person name="Lipzen A."/>
            <person name="Lesage-Meessen L."/>
            <person name="Navarro D."/>
            <person name="Riley R."/>
            <person name="Grigoriev I.V."/>
            <person name="Zhou S."/>
            <person name="Raouche S."/>
            <person name="Rosso M.N."/>
        </authorList>
    </citation>
    <scope>NUCLEOTIDE SEQUENCE [LARGE SCALE GENOMIC DNA]</scope>
    <source>
        <strain evidence="1 2">BRFM 1820</strain>
    </source>
</reference>
<name>A0A371DR49_9APHY</name>
<accession>A0A371DR49</accession>
<organism evidence="1 2">
    <name type="scientific">Lentinus brumalis</name>
    <dbReference type="NCBI Taxonomy" id="2498619"/>
    <lineage>
        <taxon>Eukaryota</taxon>
        <taxon>Fungi</taxon>
        <taxon>Dikarya</taxon>
        <taxon>Basidiomycota</taxon>
        <taxon>Agaricomycotina</taxon>
        <taxon>Agaricomycetes</taxon>
        <taxon>Polyporales</taxon>
        <taxon>Polyporaceae</taxon>
        <taxon>Lentinus</taxon>
    </lineage>
</organism>
<gene>
    <name evidence="1" type="ORF">OH76DRAFT_857315</name>
</gene>
<protein>
    <submittedName>
        <fullName evidence="1">Uncharacterized protein</fullName>
    </submittedName>
</protein>
<dbReference type="EMBL" id="KZ857383">
    <property type="protein sequence ID" value="RDX55023.1"/>
    <property type="molecule type" value="Genomic_DNA"/>
</dbReference>